<accession>A0A0J9ES48</accession>
<reference evidence="2" key="1">
    <citation type="submission" date="2010-03" db="EMBL/GenBank/DDBJ databases">
        <title>Annotation of Blastomyces dermatitidis strain ATCC 18188.</title>
        <authorList>
            <consortium name="The Broad Institute Genome Sequencing Platform"/>
            <consortium name="Broad Institute Genome Sequencing Center for Infectious Disease."/>
            <person name="Cuomo C."/>
            <person name="Klein B."/>
            <person name="Sullivan T."/>
            <person name="Heitman J."/>
            <person name="Young S."/>
            <person name="Zeng Q."/>
            <person name="Gargeya S."/>
            <person name="Alvarado L."/>
            <person name="Berlin A.M."/>
            <person name="Chapman S.B."/>
            <person name="Chen Z."/>
            <person name="Freedman E."/>
            <person name="Gellesch M."/>
            <person name="Goldberg J."/>
            <person name="Griggs A."/>
            <person name="Gujja S."/>
            <person name="Heilman E."/>
            <person name="Heiman D."/>
            <person name="Howarth C."/>
            <person name="Mehta T."/>
            <person name="Neiman D."/>
            <person name="Pearson M."/>
            <person name="Roberts A."/>
            <person name="Saif S."/>
            <person name="Shea T."/>
            <person name="Shenoy N."/>
            <person name="Sisk P."/>
            <person name="Stolte C."/>
            <person name="Sykes S."/>
            <person name="White J."/>
            <person name="Yandava C."/>
            <person name="Haas B."/>
            <person name="Nusbaum C."/>
            <person name="Birren B."/>
        </authorList>
    </citation>
    <scope>NUCLEOTIDE SEQUENCE</scope>
    <source>
        <strain evidence="2">ATCC 18188</strain>
    </source>
</reference>
<dbReference type="EMBL" id="GG749570">
    <property type="protein sequence ID" value="KMW69098.1"/>
    <property type="molecule type" value="Genomic_DNA"/>
</dbReference>
<evidence type="ECO:0000313" key="2">
    <source>
        <dbReference type="EMBL" id="KMW69098.1"/>
    </source>
</evidence>
<gene>
    <name evidence="2" type="ORF">BDDG_13274</name>
</gene>
<dbReference type="Proteomes" id="UP000007802">
    <property type="component" value="Unassembled WGS sequence"/>
</dbReference>
<feature type="region of interest" description="Disordered" evidence="1">
    <location>
        <begin position="1"/>
        <end position="38"/>
    </location>
</feature>
<name>A0A0J9ES48_AJEDA</name>
<evidence type="ECO:0000256" key="1">
    <source>
        <dbReference type="SAM" id="MobiDB-lite"/>
    </source>
</evidence>
<dbReference type="AlphaFoldDB" id="A0A0J9ES48"/>
<feature type="compositionally biased region" description="Basic and acidic residues" evidence="1">
    <location>
        <begin position="19"/>
        <end position="28"/>
    </location>
</feature>
<protein>
    <submittedName>
        <fullName evidence="2">Uncharacterized protein</fullName>
    </submittedName>
</protein>
<proteinExistence type="predicted"/>
<organism evidence="2">
    <name type="scientific">Ajellomyces dermatitidis (strain ATCC 18188 / CBS 674.68)</name>
    <name type="common">Blastomyces dermatitidis</name>
    <dbReference type="NCBI Taxonomy" id="653446"/>
    <lineage>
        <taxon>Eukaryota</taxon>
        <taxon>Fungi</taxon>
        <taxon>Dikarya</taxon>
        <taxon>Ascomycota</taxon>
        <taxon>Pezizomycotina</taxon>
        <taxon>Eurotiomycetes</taxon>
        <taxon>Eurotiomycetidae</taxon>
        <taxon>Onygenales</taxon>
        <taxon>Ajellomycetaceae</taxon>
        <taxon>Blastomyces</taxon>
    </lineage>
</organism>
<sequence length="68" mass="7564">MPRDTTPKTQPWKALSSLAEDKNPDLMKRNLNSQDNCCSMGASVSKPIGRKIEYKGWAEDDSAKHTAN</sequence>